<dbReference type="AlphaFoldDB" id="A0A143CDM0"/>
<dbReference type="STRING" id="1783515.A4E84_00210"/>
<evidence type="ECO:0000313" key="2">
    <source>
        <dbReference type="Proteomes" id="UP000076096"/>
    </source>
</evidence>
<dbReference type="EMBL" id="CP015098">
    <property type="protein sequence ID" value="AMW15075.1"/>
    <property type="molecule type" value="Genomic_DNA"/>
</dbReference>
<evidence type="ECO:0000313" key="1">
    <source>
        <dbReference type="EMBL" id="AMW15075.1"/>
    </source>
</evidence>
<sequence length="615" mass="67080">MLDSYRVAVIHAGAGTGRYTTALHTLVHQGVKAVRQVRREPGEGVDLEGLKDEDTGWILDLRDKDETLRPGFGLHLREVTEHLRTMGSFVIVVTHSDTWTPVAAEATELGHRLSPPAALQVLRAHLERRQPPIGELDTWLAAGAVTEQLDDQATPAEAARWARVIIAAVELNATTSEPKAVGELVEAVVQSAHNNWRRTLRTWHTTNTDSAHRNYLLAAATLDGAPAETVYEAQSTLGEALNDTPPPTRGQQGPGIIALTDAIGAELGADDCIRFRKPGYAEAVVDYFWVDRPHHVAAFTRWTAEQAASLPPDLGVPLAERVTQWATRYTLAKQSFTVLRAIAVHWAKNSHLHGHAQDLLVAAAVDPTAGKRARDQYLAWAKAPDTDELTHRRNTPIVLKQALAGALAQLGPAYPQIALKRLSELAVNTTNDGVADAVGDALTALWDQPVLQGTIRSTLTSWFTTAQHHYTAAARRAFLHLADRTTPNGIPLLLAGDDSEPNAWALTGWRCALDDEANTHLQSAFDTWLDTALTHPHLRPAVIKTFTEAVFRSDTDRTYLAPRYLVLTHAAYGWEPARAGGEPTARTHLRDALVLALREADPTAPPRPHHAPATA</sequence>
<proteinExistence type="predicted"/>
<protein>
    <submittedName>
        <fullName evidence="1">Uncharacterized protein</fullName>
    </submittedName>
</protein>
<organism evidence="1 2">
    <name type="scientific">Streptomyces qaidamensis</name>
    <dbReference type="NCBI Taxonomy" id="1783515"/>
    <lineage>
        <taxon>Bacteria</taxon>
        <taxon>Bacillati</taxon>
        <taxon>Actinomycetota</taxon>
        <taxon>Actinomycetes</taxon>
        <taxon>Kitasatosporales</taxon>
        <taxon>Streptomycetaceae</taxon>
        <taxon>Streptomyces</taxon>
        <taxon>Streptomyces aurantiacus group</taxon>
    </lineage>
</organism>
<name>A0A143CDM0_9ACTN</name>
<keyword evidence="2" id="KW-1185">Reference proteome</keyword>
<dbReference type="KEGG" id="stsi:A4E84_00210"/>
<accession>A0A143CDM0</accession>
<reference evidence="2" key="1">
    <citation type="submission" date="2016-04" db="EMBL/GenBank/DDBJ databases">
        <authorList>
            <person name="Zhang B."/>
        </authorList>
    </citation>
    <scope>NUCLEOTIDE SEQUENCE [LARGE SCALE GENOMIC DNA]</scope>
    <source>
        <strain evidence="2">S10</strain>
    </source>
</reference>
<gene>
    <name evidence="1" type="ORF">A4E84_00210</name>
</gene>
<dbReference type="Proteomes" id="UP000076096">
    <property type="component" value="Chromosome"/>
</dbReference>